<dbReference type="PANTHER" id="PTHR30024:SF46">
    <property type="entry name" value="ABC TRANSPORTER, SUBSTRATE-BINDING LIPOPROTEIN"/>
    <property type="match status" value="1"/>
</dbReference>
<dbReference type="OrthoDB" id="9814375at2"/>
<dbReference type="STRING" id="441112.SAMN04488094_10310"/>
<proteinExistence type="predicted"/>
<dbReference type="InterPro" id="IPR027024">
    <property type="entry name" value="UCP027386_ABC_sbc_TM0202"/>
</dbReference>
<sequence length="337" mass="35703">MPSCHIAPFRRRDVLRGGAFAAASCALPWAFGPAIARASDPLTIWGIPATPSAVFARAVASGALDSVAPGTRFDIWKSTDQMRAGIASGGFKLFGTSTYAAANFFNRGAGTTMVNVVTWGVLYVMARAEDVTQIEDLAGKTVLLSNKNEAPDLLFRLVLKWSGLDPDRDVSLDYVGSPGEAVPLFLAGRGDVAVLHEPAATAALLKAKQTGIPIRRAFDVTEVYGQQTGRGPRIPQVGLAVNPEFLEAKPEVVAAVHAATVDAGAWVLDHPEAAGQLASETLPLPATVIAKSIPYVHLDVQSAAEAREDIEVYFENLMRLDPGIVGGKLPDPAFYWG</sequence>
<reference evidence="1 2" key="1">
    <citation type="submission" date="2016-10" db="EMBL/GenBank/DDBJ databases">
        <authorList>
            <person name="de Groot N.N."/>
        </authorList>
    </citation>
    <scope>NUCLEOTIDE SEQUENCE [LARGE SCALE GENOMIC DNA]</scope>
    <source>
        <strain evidence="1 2">DSM 19548</strain>
    </source>
</reference>
<dbReference type="PROSITE" id="PS51318">
    <property type="entry name" value="TAT"/>
    <property type="match status" value="1"/>
</dbReference>
<dbReference type="Pfam" id="PF12974">
    <property type="entry name" value="Phosphonate-bd"/>
    <property type="match status" value="1"/>
</dbReference>
<dbReference type="InterPro" id="IPR006311">
    <property type="entry name" value="TAT_signal"/>
</dbReference>
<dbReference type="Proteomes" id="UP000198728">
    <property type="component" value="Unassembled WGS sequence"/>
</dbReference>
<gene>
    <name evidence="1" type="ORF">SAMN04488094_10310</name>
</gene>
<dbReference type="Gene3D" id="3.40.190.10">
    <property type="entry name" value="Periplasmic binding protein-like II"/>
    <property type="match status" value="2"/>
</dbReference>
<dbReference type="EMBL" id="FOLG01000003">
    <property type="protein sequence ID" value="SFC18529.1"/>
    <property type="molecule type" value="Genomic_DNA"/>
</dbReference>
<dbReference type="PANTHER" id="PTHR30024">
    <property type="entry name" value="ALIPHATIC SULFONATES-BINDING PROTEIN-RELATED"/>
    <property type="match status" value="1"/>
</dbReference>
<dbReference type="PIRSF" id="PIRSF027386">
    <property type="entry name" value="UCP027386_ABC_sbc_TM0202"/>
    <property type="match status" value="1"/>
</dbReference>
<dbReference type="RefSeq" id="WP_093360006.1">
    <property type="nucleotide sequence ID" value="NZ_FOLG01000003.1"/>
</dbReference>
<evidence type="ECO:0000313" key="2">
    <source>
        <dbReference type="Proteomes" id="UP000198728"/>
    </source>
</evidence>
<evidence type="ECO:0000313" key="1">
    <source>
        <dbReference type="EMBL" id="SFC18529.1"/>
    </source>
</evidence>
<name>A0A1I1H309_9RHOB</name>
<keyword evidence="2" id="KW-1185">Reference proteome</keyword>
<accession>A0A1I1H309</accession>
<protein>
    <submittedName>
        <fullName evidence="1">NitT/TauT family transport system substrate-binding protein</fullName>
    </submittedName>
</protein>
<dbReference type="SUPFAM" id="SSF53850">
    <property type="entry name" value="Periplasmic binding protein-like II"/>
    <property type="match status" value="1"/>
</dbReference>
<dbReference type="AlphaFoldDB" id="A0A1I1H309"/>
<organism evidence="1 2">
    <name type="scientific">Tropicimonas isoalkanivorans</name>
    <dbReference type="NCBI Taxonomy" id="441112"/>
    <lineage>
        <taxon>Bacteria</taxon>
        <taxon>Pseudomonadati</taxon>
        <taxon>Pseudomonadota</taxon>
        <taxon>Alphaproteobacteria</taxon>
        <taxon>Rhodobacterales</taxon>
        <taxon>Roseobacteraceae</taxon>
        <taxon>Tropicimonas</taxon>
    </lineage>
</organism>